<keyword evidence="3" id="KW-1133">Transmembrane helix</keyword>
<dbReference type="Pfam" id="PF20160">
    <property type="entry name" value="C-JID"/>
    <property type="match status" value="1"/>
</dbReference>
<keyword evidence="3" id="KW-0812">Transmembrane</keyword>
<keyword evidence="2" id="KW-0677">Repeat</keyword>
<dbReference type="AlphaFoldDB" id="A0A978UJD9"/>
<evidence type="ECO:0000256" key="1">
    <source>
        <dbReference type="ARBA" id="ARBA00022614"/>
    </source>
</evidence>
<protein>
    <recommendedName>
        <fullName evidence="4">C-JID domain-containing protein</fullName>
    </recommendedName>
</protein>
<dbReference type="EMBL" id="JAEACU010000011">
    <property type="protein sequence ID" value="KAH7514920.1"/>
    <property type="molecule type" value="Genomic_DNA"/>
</dbReference>
<sequence length="177" mass="20674">MDEHTRNNMIAGRLRGTVQDFADFKVLYPGNKIPEWFSHQTDEWNSLDIHLSPNWLSIHGPFIGFLFSFVFTLNGYVPRIYILFELSFKTNMNSDDRLRRYGLIRLVTDGGRSIYRFETERDHVCIGNMGIDLKDLFGEEWSSVCSNVTETSIHMSIVGDKVIDWEIKKCGLHCWSW</sequence>
<name>A0A978UJD9_ZIZJJ</name>
<gene>
    <name evidence="5" type="ORF">FEM48_Zijuj11G0141400</name>
</gene>
<organism evidence="5 6">
    <name type="scientific">Ziziphus jujuba var. spinosa</name>
    <dbReference type="NCBI Taxonomy" id="714518"/>
    <lineage>
        <taxon>Eukaryota</taxon>
        <taxon>Viridiplantae</taxon>
        <taxon>Streptophyta</taxon>
        <taxon>Embryophyta</taxon>
        <taxon>Tracheophyta</taxon>
        <taxon>Spermatophyta</taxon>
        <taxon>Magnoliopsida</taxon>
        <taxon>eudicotyledons</taxon>
        <taxon>Gunneridae</taxon>
        <taxon>Pentapetalae</taxon>
        <taxon>rosids</taxon>
        <taxon>fabids</taxon>
        <taxon>Rosales</taxon>
        <taxon>Rhamnaceae</taxon>
        <taxon>Paliureae</taxon>
        <taxon>Ziziphus</taxon>
    </lineage>
</organism>
<keyword evidence="1" id="KW-0433">Leucine-rich repeat</keyword>
<feature type="domain" description="C-JID" evidence="4">
    <location>
        <begin position="29"/>
        <end position="172"/>
    </location>
</feature>
<evidence type="ECO:0000313" key="5">
    <source>
        <dbReference type="EMBL" id="KAH7514920.1"/>
    </source>
</evidence>
<reference evidence="5" key="1">
    <citation type="journal article" date="2021" name="Front. Plant Sci.">
        <title>Chromosome-Scale Genome Assembly for Chinese Sour Jujube and Insights Into Its Genome Evolution and Domestication Signature.</title>
        <authorList>
            <person name="Shen L.-Y."/>
            <person name="Luo H."/>
            <person name="Wang X.-L."/>
            <person name="Wang X.-M."/>
            <person name="Qiu X.-J."/>
            <person name="Liu H."/>
            <person name="Zhou S.-S."/>
            <person name="Jia K.-H."/>
            <person name="Nie S."/>
            <person name="Bao Y.-T."/>
            <person name="Zhang R.-G."/>
            <person name="Yun Q.-Z."/>
            <person name="Chai Y.-H."/>
            <person name="Lu J.-Y."/>
            <person name="Li Y."/>
            <person name="Zhao S.-W."/>
            <person name="Mao J.-F."/>
            <person name="Jia S.-G."/>
            <person name="Mao Y.-M."/>
        </authorList>
    </citation>
    <scope>NUCLEOTIDE SEQUENCE</scope>
    <source>
        <strain evidence="5">AT0</strain>
        <tissue evidence="5">Leaf</tissue>
    </source>
</reference>
<accession>A0A978UJD9</accession>
<proteinExistence type="predicted"/>
<feature type="transmembrane region" description="Helical" evidence="3">
    <location>
        <begin position="62"/>
        <end position="84"/>
    </location>
</feature>
<evidence type="ECO:0000313" key="6">
    <source>
        <dbReference type="Proteomes" id="UP000813462"/>
    </source>
</evidence>
<evidence type="ECO:0000256" key="3">
    <source>
        <dbReference type="SAM" id="Phobius"/>
    </source>
</evidence>
<evidence type="ECO:0000256" key="2">
    <source>
        <dbReference type="ARBA" id="ARBA00022737"/>
    </source>
</evidence>
<keyword evidence="3" id="KW-0472">Membrane</keyword>
<dbReference type="Proteomes" id="UP000813462">
    <property type="component" value="Unassembled WGS sequence"/>
</dbReference>
<comment type="caution">
    <text evidence="5">The sequence shown here is derived from an EMBL/GenBank/DDBJ whole genome shotgun (WGS) entry which is preliminary data.</text>
</comment>
<evidence type="ECO:0000259" key="4">
    <source>
        <dbReference type="Pfam" id="PF20160"/>
    </source>
</evidence>
<dbReference type="InterPro" id="IPR045344">
    <property type="entry name" value="C-JID"/>
</dbReference>